<dbReference type="RefSeq" id="WP_305906914.1">
    <property type="nucleotide sequence ID" value="NZ_CP157743.1"/>
</dbReference>
<dbReference type="EMBL" id="CP157743">
    <property type="protein sequence ID" value="XBS20316.1"/>
    <property type="molecule type" value="Genomic_DNA"/>
</dbReference>
<dbReference type="KEGG" id="mech:Q9L42_018515"/>
<keyword evidence="13" id="KW-0282">Flagellum</keyword>
<keyword evidence="11" id="KW-0175">Coiled coil</keyword>
<keyword evidence="7" id="KW-1005">Bacterial flagellum biogenesis</keyword>
<evidence type="ECO:0000256" key="3">
    <source>
        <dbReference type="ARBA" id="ARBA00020392"/>
    </source>
</evidence>
<evidence type="ECO:0000256" key="4">
    <source>
        <dbReference type="ARBA" id="ARBA00022448"/>
    </source>
</evidence>
<dbReference type="InterPro" id="IPR018006">
    <property type="entry name" value="Flag_FliJ_proteobac"/>
</dbReference>
<evidence type="ECO:0000256" key="1">
    <source>
        <dbReference type="ARBA" id="ARBA00004413"/>
    </source>
</evidence>
<accession>A0AAU7NUL8</accession>
<evidence type="ECO:0000256" key="5">
    <source>
        <dbReference type="ARBA" id="ARBA00022475"/>
    </source>
</evidence>
<feature type="compositionally biased region" description="Basic residues" evidence="12">
    <location>
        <begin position="140"/>
        <end position="150"/>
    </location>
</feature>
<dbReference type="GO" id="GO:0071973">
    <property type="term" value="P:bacterial-type flagellum-dependent cell motility"/>
    <property type="evidence" value="ECO:0007669"/>
    <property type="project" value="InterPro"/>
</dbReference>
<keyword evidence="8" id="KW-0653">Protein transport</keyword>
<sequence length="150" mass="17632">MKKSQRLNIIIDLQSQQESQALQMLGACQRQRQEMEAQLQNLKNYRQEYREKYDALKNRGLSISQLLEFRAFIDKLDKAIEAQGQTVEAKGRELVQFRKNWEQKHQKTKSMQKMSAQAASDEAKLVNKREQAEQDERASRFPRKNGMRSA</sequence>
<keyword evidence="13" id="KW-0969">Cilium</keyword>
<evidence type="ECO:0000256" key="8">
    <source>
        <dbReference type="ARBA" id="ARBA00022927"/>
    </source>
</evidence>
<name>A0AAU7NUL8_9GAMM</name>
<dbReference type="GO" id="GO:0015031">
    <property type="term" value="P:protein transport"/>
    <property type="evidence" value="ECO:0007669"/>
    <property type="project" value="UniProtKB-KW"/>
</dbReference>
<dbReference type="InterPro" id="IPR012823">
    <property type="entry name" value="Flagell_FliJ"/>
</dbReference>
<keyword evidence="14" id="KW-1185">Reference proteome</keyword>
<proteinExistence type="inferred from homology"/>
<comment type="similarity">
    <text evidence="2">Belongs to the FliJ family.</text>
</comment>
<feature type="compositionally biased region" description="Polar residues" evidence="12">
    <location>
        <begin position="109"/>
        <end position="118"/>
    </location>
</feature>
<comment type="subcellular location">
    <subcellularLocation>
        <location evidence="1">Cell membrane</location>
        <topology evidence="1">Peripheral membrane protein</topology>
        <orientation evidence="1">Cytoplasmic side</orientation>
    </subcellularLocation>
</comment>
<dbReference type="GO" id="GO:0006935">
    <property type="term" value="P:chemotaxis"/>
    <property type="evidence" value="ECO:0007669"/>
    <property type="project" value="UniProtKB-KW"/>
</dbReference>
<feature type="compositionally biased region" description="Basic and acidic residues" evidence="12">
    <location>
        <begin position="121"/>
        <end position="139"/>
    </location>
</feature>
<dbReference type="GO" id="GO:0044781">
    <property type="term" value="P:bacterial-type flagellum organization"/>
    <property type="evidence" value="ECO:0007669"/>
    <property type="project" value="UniProtKB-KW"/>
</dbReference>
<dbReference type="GO" id="GO:0005886">
    <property type="term" value="C:plasma membrane"/>
    <property type="evidence" value="ECO:0007669"/>
    <property type="project" value="UniProtKB-SubCell"/>
</dbReference>
<feature type="coiled-coil region" evidence="11">
    <location>
        <begin position="25"/>
        <end position="59"/>
    </location>
</feature>
<keyword evidence="9" id="KW-0472">Membrane</keyword>
<dbReference type="InterPro" id="IPR053716">
    <property type="entry name" value="Flag_assembly_chemotaxis_eff"/>
</dbReference>
<dbReference type="Gene3D" id="1.10.287.1700">
    <property type="match status" value="1"/>
</dbReference>
<keyword evidence="10" id="KW-1006">Bacterial flagellum protein export</keyword>
<keyword evidence="13" id="KW-0966">Cell projection</keyword>
<dbReference type="InterPro" id="IPR052570">
    <property type="entry name" value="FliJ"/>
</dbReference>
<evidence type="ECO:0000313" key="14">
    <source>
        <dbReference type="Proteomes" id="UP001225378"/>
    </source>
</evidence>
<dbReference type="GO" id="GO:0003774">
    <property type="term" value="F:cytoskeletal motor activity"/>
    <property type="evidence" value="ECO:0007669"/>
    <property type="project" value="InterPro"/>
</dbReference>
<evidence type="ECO:0000256" key="7">
    <source>
        <dbReference type="ARBA" id="ARBA00022795"/>
    </source>
</evidence>
<evidence type="ECO:0000256" key="9">
    <source>
        <dbReference type="ARBA" id="ARBA00023136"/>
    </source>
</evidence>
<dbReference type="GO" id="GO:0009288">
    <property type="term" value="C:bacterial-type flagellum"/>
    <property type="evidence" value="ECO:0007669"/>
    <property type="project" value="InterPro"/>
</dbReference>
<evidence type="ECO:0000256" key="2">
    <source>
        <dbReference type="ARBA" id="ARBA00010004"/>
    </source>
</evidence>
<evidence type="ECO:0000256" key="12">
    <source>
        <dbReference type="SAM" id="MobiDB-lite"/>
    </source>
</evidence>
<dbReference type="Pfam" id="PF02050">
    <property type="entry name" value="FliJ"/>
    <property type="match status" value="1"/>
</dbReference>
<organism evidence="13 14">
    <name type="scientific">Methylomarinum roseum</name>
    <dbReference type="NCBI Taxonomy" id="3067653"/>
    <lineage>
        <taxon>Bacteria</taxon>
        <taxon>Pseudomonadati</taxon>
        <taxon>Pseudomonadota</taxon>
        <taxon>Gammaproteobacteria</taxon>
        <taxon>Methylococcales</taxon>
        <taxon>Methylococcaceae</taxon>
        <taxon>Methylomarinum</taxon>
    </lineage>
</organism>
<feature type="region of interest" description="Disordered" evidence="12">
    <location>
        <begin position="102"/>
        <end position="150"/>
    </location>
</feature>
<dbReference type="NCBIfam" id="TIGR02473">
    <property type="entry name" value="flagell_FliJ"/>
    <property type="match status" value="1"/>
</dbReference>
<protein>
    <recommendedName>
        <fullName evidence="3">Flagellar FliJ protein</fullName>
    </recommendedName>
</protein>
<dbReference type="PIRSF" id="PIRSF019404">
    <property type="entry name" value="FliJ"/>
    <property type="match status" value="1"/>
</dbReference>
<keyword evidence="6" id="KW-0145">Chemotaxis</keyword>
<evidence type="ECO:0000256" key="11">
    <source>
        <dbReference type="SAM" id="Coils"/>
    </source>
</evidence>
<dbReference type="PRINTS" id="PR01004">
    <property type="entry name" value="FLGFLIJ"/>
</dbReference>
<evidence type="ECO:0000313" key="13">
    <source>
        <dbReference type="EMBL" id="XBS20316.1"/>
    </source>
</evidence>
<dbReference type="Proteomes" id="UP001225378">
    <property type="component" value="Chromosome"/>
</dbReference>
<evidence type="ECO:0000256" key="10">
    <source>
        <dbReference type="ARBA" id="ARBA00023225"/>
    </source>
</evidence>
<evidence type="ECO:0000256" key="6">
    <source>
        <dbReference type="ARBA" id="ARBA00022500"/>
    </source>
</evidence>
<keyword evidence="5" id="KW-1003">Cell membrane</keyword>
<dbReference type="AlphaFoldDB" id="A0AAU7NUL8"/>
<dbReference type="PANTHER" id="PTHR38786:SF1">
    <property type="entry name" value="FLAGELLAR FLIJ PROTEIN"/>
    <property type="match status" value="1"/>
</dbReference>
<reference evidence="13 14" key="1">
    <citation type="journal article" date="2024" name="Microbiology">
        <title>Methylomarinum rosea sp. nov., a novel halophilic methanotrophic bacterium from the hypersaline Lake Elton.</title>
        <authorList>
            <person name="Suleimanov R.Z."/>
            <person name="Oshkin I.Y."/>
            <person name="Danilova O.V."/>
            <person name="Suzina N.E."/>
            <person name="Dedysh S.N."/>
        </authorList>
    </citation>
    <scope>NUCLEOTIDE SEQUENCE [LARGE SCALE GENOMIC DNA]</scope>
    <source>
        <strain evidence="13 14">Ch1-1</strain>
    </source>
</reference>
<dbReference type="PANTHER" id="PTHR38786">
    <property type="entry name" value="FLAGELLAR FLIJ PROTEIN"/>
    <property type="match status" value="1"/>
</dbReference>
<gene>
    <name evidence="13" type="primary">fliJ</name>
    <name evidence="13" type="ORF">Q9L42_018515</name>
</gene>
<keyword evidence="4" id="KW-0813">Transport</keyword>